<evidence type="ECO:0000259" key="9">
    <source>
        <dbReference type="PROSITE" id="PS50109"/>
    </source>
</evidence>
<dbReference type="SMART" id="SM00388">
    <property type="entry name" value="HisKA"/>
    <property type="match status" value="1"/>
</dbReference>
<keyword evidence="3 6" id="KW-0597">Phosphoprotein</keyword>
<dbReference type="InterPro" id="IPR001789">
    <property type="entry name" value="Sig_transdc_resp-reg_receiver"/>
</dbReference>
<evidence type="ECO:0000256" key="8">
    <source>
        <dbReference type="SAM" id="Phobius"/>
    </source>
</evidence>
<dbReference type="PRINTS" id="PR00344">
    <property type="entry name" value="BCTRLSENSOR"/>
</dbReference>
<dbReference type="InterPro" id="IPR004358">
    <property type="entry name" value="Sig_transdc_His_kin-like_C"/>
</dbReference>
<dbReference type="SUPFAM" id="SSF48452">
    <property type="entry name" value="TPR-like"/>
    <property type="match status" value="4"/>
</dbReference>
<dbReference type="OrthoDB" id="1116352at2"/>
<dbReference type="InterPro" id="IPR011990">
    <property type="entry name" value="TPR-like_helical_dom_sf"/>
</dbReference>
<evidence type="ECO:0000256" key="4">
    <source>
        <dbReference type="ARBA" id="ARBA00022679"/>
    </source>
</evidence>
<dbReference type="PROSITE" id="PS50109">
    <property type="entry name" value="HIS_KIN"/>
    <property type="match status" value="1"/>
</dbReference>
<keyword evidence="12" id="KW-1185">Reference proteome</keyword>
<evidence type="ECO:0000313" key="11">
    <source>
        <dbReference type="EMBL" id="PKQ61717.1"/>
    </source>
</evidence>
<gene>
    <name evidence="11" type="ORF">BZG02_14935</name>
</gene>
<evidence type="ECO:0000256" key="6">
    <source>
        <dbReference type="PROSITE-ProRule" id="PRU00169"/>
    </source>
</evidence>
<dbReference type="Gene3D" id="3.40.50.2300">
    <property type="match status" value="1"/>
</dbReference>
<dbReference type="SUPFAM" id="SSF52172">
    <property type="entry name" value="CheY-like"/>
    <property type="match status" value="1"/>
</dbReference>
<feature type="domain" description="Response regulatory" evidence="10">
    <location>
        <begin position="877"/>
        <end position="991"/>
    </location>
</feature>
<accession>A0A2N3HUJ6</accession>
<sequence>MKNTLLFLFSLIISFSTEATDRLDVIDFKIQNSNLDKVIEIAQSKFNSNSAEALELSLLVAEKALEYNNLKQYAIANELLGKIYSYRGELKNARTCIDTSFKYWKSISDTLKMSYCYGYLGDLEYSICNYSKAESFYQRGFDLKIITKDSINYSYSYNALGNINLEKCNYDEAISNYNKALKLNIQFKSISGICYTNNALGNVYFETNDLKSAKKHFEEALRIGKENNLDKNIAFTLNQLAKLHNRLNNRTSAIDLYNESLLISKNLLSKSGIAFSYMGMGEVYQSLMQNDKAIENLNRALKLFEELGSKKNAANCYLNIGMVLYEMKKHSLAKENFIKSLEINQKIGYLKGIAEAYRKVGNACFQENDYANSMTNYNKSLTIQKQIGNLKGIASCYTNMGLVYVKTDSLELAKDVFNKAITINITINNVGGNASTYNNLGALYKAQKNNKEAIKYLLKSFDIASETEQKPLMAESAKNLSEIYSLDKNYQKSLYYHQLYFDLYNSMYNAQMENRIGWIQMQNEREKRVSLEKIFTNEKAIEKEKLKKQSLINSFLLVIVVLILLSISLIYSFYVAVKKANKKLTNEIVERKKIELQLEDNHRNLESLVKIRTLELVKAKEKAEQSDQLKSSFLANMSHEIRTPMNAIIGFSKLLTMTNSQKKQSYYTSIIYENGHILLTLINDIIDISMIESKQLKIKKSNFKVYPMLEELKSTFDELKNNDKKNNIEFTIYKNDIPEDLTIFSDQIRIKQVLINLLRNALKFTKSGHVDFGIELIKDKIRFFINDSGIGIPYEDQALIYDRFRQASNNSAEYGGAGLGLTISKSLVELLNGTIWFTSKPNVGSQFYVDLPLLTNPIKTPTEATKFDNGIDFSGKKILVAEDTKSNFLYIREVLRKTNAEVTWAKDGLETIEQFQLNNFDLVLMDIQLPKMDGYEVTRKIKLENPHVPVIVQTAFNHQDKEQNQAQSGFDDIITKPYTERQLLKIISQNLS</sequence>
<dbReference type="Pfam" id="PF00072">
    <property type="entry name" value="Response_reg"/>
    <property type="match status" value="1"/>
</dbReference>
<dbReference type="Pfam" id="PF10516">
    <property type="entry name" value="SHNi-TPR"/>
    <property type="match status" value="1"/>
</dbReference>
<evidence type="ECO:0000259" key="10">
    <source>
        <dbReference type="PROSITE" id="PS50110"/>
    </source>
</evidence>
<name>A0A2N3HUJ6_9BACT</name>
<feature type="repeat" description="TPR" evidence="7">
    <location>
        <begin position="354"/>
        <end position="387"/>
    </location>
</feature>
<evidence type="ECO:0000256" key="2">
    <source>
        <dbReference type="ARBA" id="ARBA00012438"/>
    </source>
</evidence>
<dbReference type="FunFam" id="3.30.565.10:FF:000006">
    <property type="entry name" value="Sensor histidine kinase WalK"/>
    <property type="match status" value="1"/>
</dbReference>
<reference evidence="11 12" key="1">
    <citation type="journal article" date="2017" name="Front. Microbiol.">
        <title>Labilibaculum manganireducens gen. nov., sp. nov. and Labilibaculum filiforme sp. nov., Novel Bacteroidetes Isolated from Subsurface Sediments of the Baltic Sea.</title>
        <authorList>
            <person name="Vandieken V."/>
            <person name="Marshall I.P."/>
            <person name="Niemann H."/>
            <person name="Engelen B."/>
            <person name="Cypionka H."/>
        </authorList>
    </citation>
    <scope>NUCLEOTIDE SEQUENCE [LARGE SCALE GENOMIC DNA]</scope>
    <source>
        <strain evidence="11 12">59.16B</strain>
    </source>
</reference>
<dbReference type="SUPFAM" id="SSF47384">
    <property type="entry name" value="Homodimeric domain of signal transducing histidine kinase"/>
    <property type="match status" value="1"/>
</dbReference>
<proteinExistence type="predicted"/>
<evidence type="ECO:0000313" key="12">
    <source>
        <dbReference type="Proteomes" id="UP000233535"/>
    </source>
</evidence>
<dbReference type="Pfam" id="PF02518">
    <property type="entry name" value="HATPase_c"/>
    <property type="match status" value="1"/>
</dbReference>
<evidence type="ECO:0000256" key="7">
    <source>
        <dbReference type="PROSITE-ProRule" id="PRU00339"/>
    </source>
</evidence>
<protein>
    <recommendedName>
        <fullName evidence="2">histidine kinase</fullName>
        <ecNumber evidence="2">2.7.13.3</ecNumber>
    </recommendedName>
</protein>
<dbReference type="InterPro" id="IPR003661">
    <property type="entry name" value="HisK_dim/P_dom"/>
</dbReference>
<feature type="repeat" description="TPR" evidence="7">
    <location>
        <begin position="274"/>
        <end position="307"/>
    </location>
</feature>
<dbReference type="PANTHER" id="PTHR43047:SF64">
    <property type="entry name" value="HISTIDINE KINASE CONTAINING CHEY-HOMOLOGOUS RECEIVER DOMAIN AND PAS DOMAIN-RELATED"/>
    <property type="match status" value="1"/>
</dbReference>
<keyword evidence="8" id="KW-0812">Transmembrane</keyword>
<keyword evidence="8" id="KW-1133">Transmembrane helix</keyword>
<dbReference type="CDD" id="cd17546">
    <property type="entry name" value="REC_hyHK_CKI1_RcsC-like"/>
    <property type="match status" value="1"/>
</dbReference>
<feature type="repeat" description="TPR" evidence="7">
    <location>
        <begin position="394"/>
        <end position="427"/>
    </location>
</feature>
<dbReference type="Pfam" id="PF00512">
    <property type="entry name" value="HisKA"/>
    <property type="match status" value="1"/>
</dbReference>
<dbReference type="InterPro" id="IPR011006">
    <property type="entry name" value="CheY-like_superfamily"/>
</dbReference>
<evidence type="ECO:0000256" key="3">
    <source>
        <dbReference type="ARBA" id="ARBA00022553"/>
    </source>
</evidence>
<keyword evidence="7" id="KW-0802">TPR repeat</keyword>
<feature type="repeat" description="TPR" evidence="7">
    <location>
        <begin position="194"/>
        <end position="227"/>
    </location>
</feature>
<dbReference type="PANTHER" id="PTHR43047">
    <property type="entry name" value="TWO-COMPONENT HISTIDINE PROTEIN KINASE"/>
    <property type="match status" value="1"/>
</dbReference>
<dbReference type="InterPro" id="IPR003594">
    <property type="entry name" value="HATPase_dom"/>
</dbReference>
<evidence type="ECO:0000256" key="1">
    <source>
        <dbReference type="ARBA" id="ARBA00000085"/>
    </source>
</evidence>
<dbReference type="SMART" id="SM00448">
    <property type="entry name" value="REC"/>
    <property type="match status" value="1"/>
</dbReference>
<dbReference type="InterPro" id="IPR019734">
    <property type="entry name" value="TPR_rpt"/>
</dbReference>
<feature type="repeat" description="TPR" evidence="7">
    <location>
        <begin position="314"/>
        <end position="347"/>
    </location>
</feature>
<feature type="transmembrane region" description="Helical" evidence="8">
    <location>
        <begin position="555"/>
        <end position="577"/>
    </location>
</feature>
<dbReference type="CDD" id="cd00082">
    <property type="entry name" value="HisKA"/>
    <property type="match status" value="1"/>
</dbReference>
<dbReference type="EC" id="2.7.13.3" evidence="2"/>
<feature type="modified residue" description="4-aspartylphosphate" evidence="6">
    <location>
        <position position="926"/>
    </location>
</feature>
<dbReference type="InterPro" id="IPR036097">
    <property type="entry name" value="HisK_dim/P_sf"/>
</dbReference>
<dbReference type="Pfam" id="PF13424">
    <property type="entry name" value="TPR_12"/>
    <property type="match status" value="4"/>
</dbReference>
<dbReference type="Gene3D" id="3.30.565.10">
    <property type="entry name" value="Histidine kinase-like ATPase, C-terminal domain"/>
    <property type="match status" value="1"/>
</dbReference>
<dbReference type="InterPro" id="IPR019544">
    <property type="entry name" value="Tetratricopeptide_SHNi-TPR_dom"/>
</dbReference>
<dbReference type="PROSITE" id="PS50005">
    <property type="entry name" value="TPR"/>
    <property type="match status" value="7"/>
</dbReference>
<dbReference type="Proteomes" id="UP000233535">
    <property type="component" value="Unassembled WGS sequence"/>
</dbReference>
<keyword evidence="4" id="KW-0808">Transferase</keyword>
<dbReference type="EMBL" id="MVDD01000012">
    <property type="protein sequence ID" value="PKQ61717.1"/>
    <property type="molecule type" value="Genomic_DNA"/>
</dbReference>
<dbReference type="SUPFAM" id="SSF55874">
    <property type="entry name" value="ATPase domain of HSP90 chaperone/DNA topoisomerase II/histidine kinase"/>
    <property type="match status" value="1"/>
</dbReference>
<keyword evidence="5" id="KW-0418">Kinase</keyword>
<dbReference type="CDD" id="cd16922">
    <property type="entry name" value="HATPase_EvgS-ArcB-TorS-like"/>
    <property type="match status" value="1"/>
</dbReference>
<dbReference type="SMART" id="SM00387">
    <property type="entry name" value="HATPase_c"/>
    <property type="match status" value="1"/>
</dbReference>
<feature type="repeat" description="TPR" evidence="7">
    <location>
        <begin position="154"/>
        <end position="187"/>
    </location>
</feature>
<dbReference type="RefSeq" id="WP_101262256.1">
    <property type="nucleotide sequence ID" value="NZ_MVDD01000012.1"/>
</dbReference>
<dbReference type="Gene3D" id="1.25.40.10">
    <property type="entry name" value="Tetratricopeptide repeat domain"/>
    <property type="match status" value="2"/>
</dbReference>
<comment type="catalytic activity">
    <reaction evidence="1">
        <text>ATP + protein L-histidine = ADP + protein N-phospho-L-histidine.</text>
        <dbReference type="EC" id="2.7.13.3"/>
    </reaction>
</comment>
<comment type="caution">
    <text evidence="11">The sequence shown here is derived from an EMBL/GenBank/DDBJ whole genome shotgun (WGS) entry which is preliminary data.</text>
</comment>
<dbReference type="Gene3D" id="1.10.287.130">
    <property type="match status" value="1"/>
</dbReference>
<dbReference type="GO" id="GO:0000155">
    <property type="term" value="F:phosphorelay sensor kinase activity"/>
    <property type="evidence" value="ECO:0007669"/>
    <property type="project" value="InterPro"/>
</dbReference>
<dbReference type="InterPro" id="IPR036890">
    <property type="entry name" value="HATPase_C_sf"/>
</dbReference>
<organism evidence="11 12">
    <name type="scientific">Labilibaculum filiforme</name>
    <dbReference type="NCBI Taxonomy" id="1940526"/>
    <lineage>
        <taxon>Bacteria</taxon>
        <taxon>Pseudomonadati</taxon>
        <taxon>Bacteroidota</taxon>
        <taxon>Bacteroidia</taxon>
        <taxon>Marinilabiliales</taxon>
        <taxon>Marinifilaceae</taxon>
        <taxon>Labilibaculum</taxon>
    </lineage>
</organism>
<keyword evidence="8" id="KW-0472">Membrane</keyword>
<dbReference type="SMART" id="SM00028">
    <property type="entry name" value="TPR"/>
    <property type="match status" value="10"/>
</dbReference>
<evidence type="ECO:0000256" key="5">
    <source>
        <dbReference type="ARBA" id="ARBA00022777"/>
    </source>
</evidence>
<feature type="repeat" description="TPR" evidence="7">
    <location>
        <begin position="434"/>
        <end position="467"/>
    </location>
</feature>
<dbReference type="InterPro" id="IPR005467">
    <property type="entry name" value="His_kinase_dom"/>
</dbReference>
<feature type="domain" description="Histidine kinase" evidence="9">
    <location>
        <begin position="636"/>
        <end position="855"/>
    </location>
</feature>
<dbReference type="AlphaFoldDB" id="A0A2N3HUJ6"/>
<dbReference type="PROSITE" id="PS50110">
    <property type="entry name" value="RESPONSE_REGULATORY"/>
    <property type="match status" value="1"/>
</dbReference>